<comment type="caution">
    <text evidence="2">The sequence shown here is derived from an EMBL/GenBank/DDBJ whole genome shotgun (WGS) entry which is preliminary data.</text>
</comment>
<name>A0ABQ5K0Y2_9EUKA</name>
<proteinExistence type="predicted"/>
<evidence type="ECO:0000256" key="1">
    <source>
        <dbReference type="SAM" id="MobiDB-lite"/>
    </source>
</evidence>
<evidence type="ECO:0000313" key="3">
    <source>
        <dbReference type="Proteomes" id="UP001057375"/>
    </source>
</evidence>
<feature type="region of interest" description="Disordered" evidence="1">
    <location>
        <begin position="201"/>
        <end position="233"/>
    </location>
</feature>
<organism evidence="2 3">
    <name type="scientific">Aduncisulcus paluster</name>
    <dbReference type="NCBI Taxonomy" id="2918883"/>
    <lineage>
        <taxon>Eukaryota</taxon>
        <taxon>Metamonada</taxon>
        <taxon>Carpediemonas-like organisms</taxon>
        <taxon>Aduncisulcus</taxon>
    </lineage>
</organism>
<feature type="compositionally biased region" description="Polar residues" evidence="1">
    <location>
        <begin position="201"/>
        <end position="221"/>
    </location>
</feature>
<reference evidence="2" key="1">
    <citation type="submission" date="2022-03" db="EMBL/GenBank/DDBJ databases">
        <title>Draft genome sequence of Aduncisulcus paluster, a free-living microaerophilic Fornicata.</title>
        <authorList>
            <person name="Yuyama I."/>
            <person name="Kume K."/>
            <person name="Tamura T."/>
            <person name="Inagaki Y."/>
            <person name="Hashimoto T."/>
        </authorList>
    </citation>
    <scope>NUCLEOTIDE SEQUENCE</scope>
    <source>
        <strain evidence="2">NY0171</strain>
    </source>
</reference>
<feature type="compositionally biased region" description="Acidic residues" evidence="1">
    <location>
        <begin position="222"/>
        <end position="233"/>
    </location>
</feature>
<accession>A0ABQ5K0Y2</accession>
<evidence type="ECO:0000313" key="2">
    <source>
        <dbReference type="EMBL" id="GKT22803.1"/>
    </source>
</evidence>
<sequence length="233" mass="26434">MNPLCYPVNANLKLIKKSLIREIKDVKHEMTTIAEKITPTLLKSRNDLSVDTLEDFLRVSAEIDEIMSSLIARLALRMLCTIIKSEQSSRRVRKRRCLPSSVRNSIIKKEIRGDSYFGPLFEHSADPIVLGFYEKHLATKTAHVLSNIKLKKTSLKRSMDLHRPSFRDETPLLEAYLANIDEWPTAVISLDLRSRLEEEQGISSSLLSTESQTVSGAQPTQLDEEESSLPDLE</sequence>
<dbReference type="EMBL" id="BQXS01012426">
    <property type="protein sequence ID" value="GKT22803.1"/>
    <property type="molecule type" value="Genomic_DNA"/>
</dbReference>
<dbReference type="Proteomes" id="UP001057375">
    <property type="component" value="Unassembled WGS sequence"/>
</dbReference>
<protein>
    <submittedName>
        <fullName evidence="2">Uncharacterized protein</fullName>
    </submittedName>
</protein>
<gene>
    <name evidence="2" type="ORF">ADUPG1_012228</name>
</gene>
<keyword evidence="3" id="KW-1185">Reference proteome</keyword>